<reference evidence="2" key="2">
    <citation type="journal article" date="2015" name="Data Brief">
        <title>Shoot transcriptome of the giant reed, Arundo donax.</title>
        <authorList>
            <person name="Barrero R.A."/>
            <person name="Guerrero F.D."/>
            <person name="Moolhuijzen P."/>
            <person name="Goolsby J.A."/>
            <person name="Tidwell J."/>
            <person name="Bellgard S.E."/>
            <person name="Bellgard M.I."/>
        </authorList>
    </citation>
    <scope>NUCLEOTIDE SEQUENCE</scope>
    <source>
        <tissue evidence="2">Shoot tissue taken approximately 20 cm above the soil surface</tissue>
    </source>
</reference>
<protein>
    <submittedName>
        <fullName evidence="2">Uncharacterized protein</fullName>
    </submittedName>
</protein>
<reference evidence="2" key="1">
    <citation type="submission" date="2014-09" db="EMBL/GenBank/DDBJ databases">
        <authorList>
            <person name="Magalhaes I.L.F."/>
            <person name="Oliveira U."/>
            <person name="Santos F.R."/>
            <person name="Vidigal T.H.D.A."/>
            <person name="Brescovit A.D."/>
            <person name="Santos A.J."/>
        </authorList>
    </citation>
    <scope>NUCLEOTIDE SEQUENCE</scope>
    <source>
        <tissue evidence="2">Shoot tissue taken approximately 20 cm above the soil surface</tissue>
    </source>
</reference>
<sequence length="95" mass="9835">MAALAVRASEALAAGARPRGLTRGLGIKKVRVVPAHAKSGCGDGDSEVNEKLNQRTIGGFKTASSPSPARNAKKSALMARPPIKRALSTIEEDAE</sequence>
<proteinExistence type="predicted"/>
<evidence type="ECO:0000313" key="2">
    <source>
        <dbReference type="EMBL" id="JAD55340.1"/>
    </source>
</evidence>
<dbReference type="EMBL" id="GBRH01242555">
    <property type="protein sequence ID" value="JAD55340.1"/>
    <property type="molecule type" value="Transcribed_RNA"/>
</dbReference>
<name>A0A0A9B2D5_ARUDO</name>
<organism evidence="2">
    <name type="scientific">Arundo donax</name>
    <name type="common">Giant reed</name>
    <name type="synonym">Donax arundinaceus</name>
    <dbReference type="NCBI Taxonomy" id="35708"/>
    <lineage>
        <taxon>Eukaryota</taxon>
        <taxon>Viridiplantae</taxon>
        <taxon>Streptophyta</taxon>
        <taxon>Embryophyta</taxon>
        <taxon>Tracheophyta</taxon>
        <taxon>Spermatophyta</taxon>
        <taxon>Magnoliopsida</taxon>
        <taxon>Liliopsida</taxon>
        <taxon>Poales</taxon>
        <taxon>Poaceae</taxon>
        <taxon>PACMAD clade</taxon>
        <taxon>Arundinoideae</taxon>
        <taxon>Arundineae</taxon>
        <taxon>Arundo</taxon>
    </lineage>
</organism>
<dbReference type="AlphaFoldDB" id="A0A0A9B2D5"/>
<accession>A0A0A9B2D5</accession>
<feature type="region of interest" description="Disordered" evidence="1">
    <location>
        <begin position="57"/>
        <end position="95"/>
    </location>
</feature>
<evidence type="ECO:0000256" key="1">
    <source>
        <dbReference type="SAM" id="MobiDB-lite"/>
    </source>
</evidence>